<evidence type="ECO:0000313" key="3">
    <source>
        <dbReference type="EMBL" id="QEM39169.1"/>
    </source>
</evidence>
<sequence>MGSLIHWVIIICLLDPMQSALVAFDCRTEDINKTSISLVQLPECSSSLSKPEIERRHLVITQTEQKRRVDVSRCLVTLRHLIYRCGKYSDTPRRIYSEIFHMPREECVRLITTNEMILPGQNPSWHNFGKSSGVSKYSYQSFGSFEGSTWSSNCKGSQTLSVGSSRYEWANRITEIEVAYGTSSALLEVDTGRLAFPNGERCDFRAEYCQTASYGDVYWKRDIPVCSSESPKVVVYKGLGELVTARSKNNRTEMFIQVHHENYDFQIKMEIEAKASICGFPSHHTEHPDLFVTLLDLNSPAFPNLSEVTAENVNLVSYINSKLVYAIRHTKEQVERLYDIFHQERCALQNRITQNLQTLALLSPREFAYQYFGKPGYTAVTRGEVIYAAQCKPVPVVPLPLDPRACYNEMVVSYENQTWFMSPRTRILIPEGTIIPCSAEFSPMYYLRGQWVSQSPLGLTSVRDPRIIQYEEPNFEFETMKNLANGGLYTPEILQAYQRILTSPMEEAVILSRMTESLRGEAKLPEGYSYARGLTEADFQMIGDKVSWFSRIASMFGSVGSWFGGYLLVKELFNLLFKCVDTTTNFVYVAREKGLLVAIVVCLFNSISHLMLLGKWRTRTEADGQQHGEQQPMLQLPPPNLPV</sequence>
<evidence type="ECO:0000256" key="2">
    <source>
        <dbReference type="SAM" id="Phobius"/>
    </source>
</evidence>
<proteinExistence type="predicted"/>
<organism evidence="3">
    <name type="scientific">Guadeloupe mosquito mononega-like virus</name>
    <dbReference type="NCBI Taxonomy" id="2607732"/>
    <lineage>
        <taxon>Viruses</taxon>
        <taxon>Riboviria</taxon>
        <taxon>Orthornavirae</taxon>
        <taxon>Negarnaviricota</taxon>
        <taxon>Haploviricotina</taxon>
        <taxon>Monjiviricetes</taxon>
        <taxon>Mononegavirales</taxon>
    </lineage>
</organism>
<keyword evidence="2" id="KW-1133">Transmembrane helix</keyword>
<accession>A0A5C1K360</accession>
<keyword evidence="2" id="KW-0472">Membrane</keyword>
<reference evidence="3" key="1">
    <citation type="journal article" date="2019" name="Microbiome">
        <title>Stable distinct core eukaryotic viromes in different mosquito species from Guadeloupe, using single mosquito viral metagenomics.</title>
        <authorList>
            <person name="Shi C."/>
            <person name="Beller L."/>
            <person name="Deboutte W."/>
            <person name="Yinda K.C."/>
            <person name="Delang L."/>
            <person name="Vega-Rua A."/>
            <person name="Failloux A.B."/>
            <person name="Matthijnssens J."/>
        </authorList>
    </citation>
    <scope>NUCLEOTIDE SEQUENCE</scope>
    <source>
        <strain evidence="3">Ab-AAF-1-3/1</strain>
    </source>
</reference>
<dbReference type="EMBL" id="MN053735">
    <property type="protein sequence ID" value="QEM39169.1"/>
    <property type="molecule type" value="Viral_cRNA"/>
</dbReference>
<feature type="transmembrane region" description="Helical" evidence="2">
    <location>
        <begin position="594"/>
        <end position="613"/>
    </location>
</feature>
<protein>
    <submittedName>
        <fullName evidence="3">Glycoprotein</fullName>
    </submittedName>
</protein>
<feature type="region of interest" description="Disordered" evidence="1">
    <location>
        <begin position="624"/>
        <end position="643"/>
    </location>
</feature>
<gene>
    <name evidence="3" type="primary">orf4</name>
</gene>
<evidence type="ECO:0000256" key="1">
    <source>
        <dbReference type="SAM" id="MobiDB-lite"/>
    </source>
</evidence>
<keyword evidence="2" id="KW-0812">Transmembrane</keyword>
<dbReference type="Pfam" id="PF24664">
    <property type="entry name" value="Monjiviricetes_fusion"/>
    <property type="match status" value="1"/>
</dbReference>
<name>A0A5C1K360_9MONO</name>